<dbReference type="Proteomes" id="UP000280960">
    <property type="component" value="Chromosome"/>
</dbReference>
<keyword evidence="1" id="KW-0472">Membrane</keyword>
<feature type="transmembrane region" description="Helical" evidence="1">
    <location>
        <begin position="55"/>
        <end position="75"/>
    </location>
</feature>
<evidence type="ECO:0000313" key="3">
    <source>
        <dbReference type="Proteomes" id="UP000280960"/>
    </source>
</evidence>
<evidence type="ECO:0000313" key="2">
    <source>
        <dbReference type="EMBL" id="AYO31607.1"/>
    </source>
</evidence>
<keyword evidence="1" id="KW-0812">Transmembrane</keyword>
<name>A0A3G2RA54_9FIRM</name>
<keyword evidence="1" id="KW-1133">Transmembrane helix</keyword>
<protein>
    <submittedName>
        <fullName evidence="2">Uncharacterized protein</fullName>
    </submittedName>
</protein>
<accession>A0A3G2RA54</accession>
<sequence>MGGVFLKKDSQKKKNEFEKDMEDLQDWLDNQYNPGHYVGTGRVPRPIGRLTKYPLLLIIFGLLYFAPVIIVLVSSKFTCSSLISSIIPVLISIGFIIGGIQKYSRMRNRKKSEK</sequence>
<dbReference type="EMBL" id="CP033169">
    <property type="protein sequence ID" value="AYO31607.1"/>
    <property type="molecule type" value="Genomic_DNA"/>
</dbReference>
<dbReference type="AlphaFoldDB" id="A0A3G2RA54"/>
<reference evidence="2 3" key="1">
    <citation type="submission" date="2018-10" db="EMBL/GenBank/DDBJ databases">
        <authorList>
            <person name="Zhang X."/>
        </authorList>
    </citation>
    <scope>NUCLEOTIDE SEQUENCE [LARGE SCALE GENOMIC DNA]</scope>
    <source>
        <strain evidence="2 3">SK-G1</strain>
    </source>
</reference>
<proteinExistence type="predicted"/>
<organism evidence="2 3">
    <name type="scientific">Biomaibacter acetigenes</name>
    <dbReference type="NCBI Taxonomy" id="2316383"/>
    <lineage>
        <taxon>Bacteria</taxon>
        <taxon>Bacillati</taxon>
        <taxon>Bacillota</taxon>
        <taxon>Clostridia</taxon>
        <taxon>Thermosediminibacterales</taxon>
        <taxon>Tepidanaerobacteraceae</taxon>
        <taxon>Biomaibacter</taxon>
    </lineage>
</organism>
<gene>
    <name evidence="2" type="ORF">D2962_14250</name>
</gene>
<feature type="transmembrane region" description="Helical" evidence="1">
    <location>
        <begin position="81"/>
        <end position="100"/>
    </location>
</feature>
<evidence type="ECO:0000256" key="1">
    <source>
        <dbReference type="SAM" id="Phobius"/>
    </source>
</evidence>
<dbReference type="KEGG" id="bacg:D2962_14250"/>
<keyword evidence="3" id="KW-1185">Reference proteome</keyword>